<evidence type="ECO:0000313" key="10">
    <source>
        <dbReference type="EMBL" id="KAK3090427.1"/>
    </source>
</evidence>
<keyword evidence="6" id="KW-0378">Hydrolase</keyword>
<keyword evidence="5" id="KW-0255">Endonuclease</keyword>
<reference evidence="10" key="1">
    <citation type="submission" date="2019-08" db="EMBL/GenBank/DDBJ databases">
        <title>The improved chromosome-level genome for the pearl oyster Pinctada fucata martensii using PacBio sequencing and Hi-C.</title>
        <authorList>
            <person name="Zheng Z."/>
        </authorList>
    </citation>
    <scope>NUCLEOTIDE SEQUENCE</scope>
    <source>
        <strain evidence="10">ZZ-2019</strain>
        <tissue evidence="10">Adductor muscle</tissue>
    </source>
</reference>
<dbReference type="InterPro" id="IPR043128">
    <property type="entry name" value="Rev_trsase/Diguanyl_cyclase"/>
</dbReference>
<keyword evidence="11" id="KW-1185">Reference proteome</keyword>
<keyword evidence="8" id="KW-0511">Multifunctional enzyme</keyword>
<organism evidence="10 11">
    <name type="scientific">Pinctada imbricata</name>
    <name type="common">Atlantic pearl-oyster</name>
    <name type="synonym">Pinctada martensii</name>
    <dbReference type="NCBI Taxonomy" id="66713"/>
    <lineage>
        <taxon>Eukaryota</taxon>
        <taxon>Metazoa</taxon>
        <taxon>Spiralia</taxon>
        <taxon>Lophotrochozoa</taxon>
        <taxon>Mollusca</taxon>
        <taxon>Bivalvia</taxon>
        <taxon>Autobranchia</taxon>
        <taxon>Pteriomorphia</taxon>
        <taxon>Pterioida</taxon>
        <taxon>Pterioidea</taxon>
        <taxon>Pteriidae</taxon>
        <taxon>Pinctada</taxon>
    </lineage>
</organism>
<dbReference type="GO" id="GO:0006508">
    <property type="term" value="P:proteolysis"/>
    <property type="evidence" value="ECO:0007669"/>
    <property type="project" value="UniProtKB-KW"/>
</dbReference>
<dbReference type="InterPro" id="IPR050951">
    <property type="entry name" value="Retrovirus_Pol_polyprotein"/>
</dbReference>
<evidence type="ECO:0000256" key="4">
    <source>
        <dbReference type="ARBA" id="ARBA00022722"/>
    </source>
</evidence>
<dbReference type="AlphaFoldDB" id="A0AA88XU38"/>
<keyword evidence="1" id="KW-0645">Protease</keyword>
<protein>
    <recommendedName>
        <fullName evidence="9">Reverse transcriptase domain-containing protein</fullName>
    </recommendedName>
</protein>
<dbReference type="FunFam" id="3.10.20.370:FF:000001">
    <property type="entry name" value="Retrovirus-related Pol polyprotein from transposon 17.6-like protein"/>
    <property type="match status" value="1"/>
</dbReference>
<feature type="domain" description="Reverse transcriptase" evidence="9">
    <location>
        <begin position="219"/>
        <end position="401"/>
    </location>
</feature>
<dbReference type="GO" id="GO:0008233">
    <property type="term" value="F:peptidase activity"/>
    <property type="evidence" value="ECO:0007669"/>
    <property type="project" value="UniProtKB-KW"/>
</dbReference>
<dbReference type="GO" id="GO:0003964">
    <property type="term" value="F:RNA-directed DNA polymerase activity"/>
    <property type="evidence" value="ECO:0007669"/>
    <property type="project" value="UniProtKB-KW"/>
</dbReference>
<dbReference type="EMBL" id="VSWD01000010">
    <property type="protein sequence ID" value="KAK3090427.1"/>
    <property type="molecule type" value="Genomic_DNA"/>
</dbReference>
<gene>
    <name evidence="10" type="ORF">FSP39_011788</name>
</gene>
<dbReference type="Pfam" id="PF17919">
    <property type="entry name" value="RT_RNaseH_2"/>
    <property type="match status" value="1"/>
</dbReference>
<keyword evidence="7" id="KW-0695">RNA-directed DNA polymerase</keyword>
<keyword evidence="3" id="KW-0548">Nucleotidyltransferase</keyword>
<dbReference type="Gene3D" id="3.10.20.370">
    <property type="match status" value="1"/>
</dbReference>
<evidence type="ECO:0000256" key="5">
    <source>
        <dbReference type="ARBA" id="ARBA00022759"/>
    </source>
</evidence>
<dbReference type="SUPFAM" id="SSF56672">
    <property type="entry name" value="DNA/RNA polymerases"/>
    <property type="match status" value="1"/>
</dbReference>
<dbReference type="CDD" id="cd09274">
    <property type="entry name" value="RNase_HI_RT_Ty3"/>
    <property type="match status" value="1"/>
</dbReference>
<proteinExistence type="predicted"/>
<dbReference type="Proteomes" id="UP001186944">
    <property type="component" value="Unassembled WGS sequence"/>
</dbReference>
<dbReference type="FunFam" id="3.30.70.270:FF:000020">
    <property type="entry name" value="Transposon Tf2-6 polyprotein-like Protein"/>
    <property type="match status" value="1"/>
</dbReference>
<evidence type="ECO:0000256" key="1">
    <source>
        <dbReference type="ARBA" id="ARBA00022670"/>
    </source>
</evidence>
<name>A0AA88XU38_PINIB</name>
<dbReference type="Gene3D" id="3.10.10.10">
    <property type="entry name" value="HIV Type 1 Reverse Transcriptase, subunit A, domain 1"/>
    <property type="match status" value="1"/>
</dbReference>
<dbReference type="InterPro" id="IPR043502">
    <property type="entry name" value="DNA/RNA_pol_sf"/>
</dbReference>
<keyword evidence="2" id="KW-0808">Transferase</keyword>
<dbReference type="FunFam" id="3.10.10.10:FF:000007">
    <property type="entry name" value="Retrovirus-related Pol polyprotein from transposon 17.6-like Protein"/>
    <property type="match status" value="1"/>
</dbReference>
<keyword evidence="4" id="KW-0540">Nuclease</keyword>
<dbReference type="Gene3D" id="3.30.70.270">
    <property type="match status" value="2"/>
</dbReference>
<dbReference type="PANTHER" id="PTHR37984">
    <property type="entry name" value="PROTEIN CBG26694"/>
    <property type="match status" value="1"/>
</dbReference>
<evidence type="ECO:0000313" key="11">
    <source>
        <dbReference type="Proteomes" id="UP001186944"/>
    </source>
</evidence>
<evidence type="ECO:0000256" key="3">
    <source>
        <dbReference type="ARBA" id="ARBA00022695"/>
    </source>
</evidence>
<evidence type="ECO:0000259" key="9">
    <source>
        <dbReference type="PROSITE" id="PS50878"/>
    </source>
</evidence>
<evidence type="ECO:0000256" key="2">
    <source>
        <dbReference type="ARBA" id="ARBA00022679"/>
    </source>
</evidence>
<dbReference type="PROSITE" id="PS50878">
    <property type="entry name" value="RT_POL"/>
    <property type="match status" value="1"/>
</dbReference>
<dbReference type="InterPro" id="IPR041577">
    <property type="entry name" value="RT_RNaseH_2"/>
</dbReference>
<comment type="caution">
    <text evidence="10">The sequence shown here is derived from an EMBL/GenBank/DDBJ whole genome shotgun (WGS) entry which is preliminary data.</text>
</comment>
<evidence type="ECO:0000256" key="8">
    <source>
        <dbReference type="ARBA" id="ARBA00023268"/>
    </source>
</evidence>
<accession>A0AA88XU38</accession>
<sequence length="764" mass="87471">MCLRVKGKEIPCFRYSSDHKDGTFRVALMEDIIVPPNSEFIAQGRILDSVPYWEDALLEPNGEFMGKKEVLVARVLVNLLTGKIPVKIMNVSDKEVELYKHSCVGSLEEIITFPPKIKNYMAISDISLEESTTPKTLPENLENLYQDSCKGLSSEEDAQFRDLLFKYQGCFSVNSQDMGLTNLAEHKIDTGKNKPIKQAPRRIPIAKMQDVDREIKDMMDKGVIEESDSPWSSPIVLVKKKDTCNSIRFCIDFRKLNEITVKDSHPIPRIDSILDALSSSKFYSTIDLKSGYWQVKVAPEAKPKTAFSIPGGGHWHFNVMPFGLCNAGATFQRLMERVLSRLSWKTCMVYLDDIIVLAPDFSQHLKNLEEVFSRLRDANLKINPKKCKILQREVAYLGHTISEKGVSTDPAKIEAVQNWPVPKNVRDVRSFLGICSYYRTFVYQFSVIAKPLHKLTEKTQKFVWDSDCQEAFDKLKIALTSTPILSYPRKEGQYLLDTYASNTGMGSVLSQIQDGEEKVICYYSKLFNAAERRYCVTRRELLAIVQSIKHFHHYLYRQTFKVRTDHGSLQWLLRFKNPEGQIARWLETLSSYQFIIEHRPGRLHGNADALSRRPCAEIDCGYCSKEEVRYQPEKPAHSCLAVETRAQTSSKTTPEKDKDSEHFNIDITKCQLDDPDLSYVIKWVQDGTQPEWKDISSLSETCKFYWVRFESLKYIDNILYCQTQEKIDGKYCNVIPKSLVGKVLALLHNSTTGGHLGIKKLSQK</sequence>
<evidence type="ECO:0000256" key="6">
    <source>
        <dbReference type="ARBA" id="ARBA00022801"/>
    </source>
</evidence>
<dbReference type="CDD" id="cd01647">
    <property type="entry name" value="RT_LTR"/>
    <property type="match status" value="1"/>
</dbReference>
<dbReference type="Pfam" id="PF00078">
    <property type="entry name" value="RVT_1"/>
    <property type="match status" value="1"/>
</dbReference>
<dbReference type="GO" id="GO:0004519">
    <property type="term" value="F:endonuclease activity"/>
    <property type="evidence" value="ECO:0007669"/>
    <property type="project" value="UniProtKB-KW"/>
</dbReference>
<dbReference type="InterPro" id="IPR000477">
    <property type="entry name" value="RT_dom"/>
</dbReference>
<dbReference type="PANTHER" id="PTHR37984:SF5">
    <property type="entry name" value="PROTEIN NYNRIN-LIKE"/>
    <property type="match status" value="1"/>
</dbReference>
<dbReference type="FunFam" id="3.10.10.10:FF:000002">
    <property type="entry name" value="Retrovirus-related Pol polyprotein from transposon 17.6-like protein"/>
    <property type="match status" value="1"/>
</dbReference>
<evidence type="ECO:0000256" key="7">
    <source>
        <dbReference type="ARBA" id="ARBA00022918"/>
    </source>
</evidence>